<evidence type="ECO:0000256" key="1">
    <source>
        <dbReference type="SAM" id="MobiDB-lite"/>
    </source>
</evidence>
<protein>
    <submittedName>
        <fullName evidence="2">Uncharacterized protein</fullName>
    </submittedName>
</protein>
<reference evidence="3" key="1">
    <citation type="journal article" date="2013" name="Proc. Natl. Acad. Sci. U.S.A.">
        <title>Improving the coverage of the cyanobacterial phylum using diversity-driven genome sequencing.</title>
        <authorList>
            <person name="Shih P.M."/>
            <person name="Wu D."/>
            <person name="Latifi A."/>
            <person name="Axen S.D."/>
            <person name="Fewer D.P."/>
            <person name="Talla E."/>
            <person name="Calteau A."/>
            <person name="Cai F."/>
            <person name="Tandeau de Marsac N."/>
            <person name="Rippka R."/>
            <person name="Herdman M."/>
            <person name="Sivonen K."/>
            <person name="Coursin T."/>
            <person name="Laurent T."/>
            <person name="Goodwin L."/>
            <person name="Nolan M."/>
            <person name="Davenport K.W."/>
            <person name="Han C.S."/>
            <person name="Rubin E.M."/>
            <person name="Eisen J.A."/>
            <person name="Woyke T."/>
            <person name="Gugger M."/>
            <person name="Kerfeld C.A."/>
        </authorList>
    </citation>
    <scope>NUCLEOTIDE SEQUENCE [LARGE SCALE GENOMIC DNA]</scope>
    <source>
        <strain evidence="3">ATCC 29140 / PCC 7202</strain>
    </source>
</reference>
<gene>
    <name evidence="2" type="ordered locus">Cyast_1213</name>
</gene>
<accession>K9YM71</accession>
<dbReference type="KEGG" id="csn:Cyast_1213"/>
<evidence type="ECO:0000313" key="3">
    <source>
        <dbReference type="Proteomes" id="UP000010483"/>
    </source>
</evidence>
<dbReference type="BioCyc" id="CSTA292563:G1353-1219-MONOMER"/>
<proteinExistence type="predicted"/>
<dbReference type="HOGENOM" id="CLU_3403114_0_0_3"/>
<name>K9YM71_CYASC</name>
<dbReference type="Proteomes" id="UP000010483">
    <property type="component" value="Chromosome"/>
</dbReference>
<keyword evidence="3" id="KW-1185">Reference proteome</keyword>
<dbReference type="AlphaFoldDB" id="K9YM71"/>
<organism evidence="2 3">
    <name type="scientific">Cyanobacterium stanieri (strain ATCC 29140 / PCC 7202)</name>
    <dbReference type="NCBI Taxonomy" id="292563"/>
    <lineage>
        <taxon>Bacteria</taxon>
        <taxon>Bacillati</taxon>
        <taxon>Cyanobacteriota</taxon>
        <taxon>Cyanophyceae</taxon>
        <taxon>Oscillatoriophycideae</taxon>
        <taxon>Chroococcales</taxon>
        <taxon>Geminocystaceae</taxon>
        <taxon>Cyanobacterium</taxon>
    </lineage>
</organism>
<feature type="compositionally biased region" description="Polar residues" evidence="1">
    <location>
        <begin position="1"/>
        <end position="15"/>
    </location>
</feature>
<evidence type="ECO:0000313" key="2">
    <source>
        <dbReference type="EMBL" id="AFZ47178.1"/>
    </source>
</evidence>
<dbReference type="EMBL" id="CP003940">
    <property type="protein sequence ID" value="AFZ47178.1"/>
    <property type="molecule type" value="Genomic_DNA"/>
</dbReference>
<feature type="region of interest" description="Disordered" evidence="1">
    <location>
        <begin position="1"/>
        <end position="30"/>
    </location>
</feature>
<sequence length="30" mass="3065">MDSSGSSSQIVTVKSMTVEEDPDPSGHSIG</sequence>